<dbReference type="InterPro" id="IPR011989">
    <property type="entry name" value="ARM-like"/>
</dbReference>
<evidence type="ECO:0000313" key="7">
    <source>
        <dbReference type="Proteomes" id="UP000054251"/>
    </source>
</evidence>
<evidence type="ECO:0000256" key="1">
    <source>
        <dbReference type="ARBA" id="ARBA00007366"/>
    </source>
</evidence>
<dbReference type="FunFam" id="1.25.10.10:FF:000090">
    <property type="entry name" value="eIF-2-alpha kinase activator GCN1"/>
    <property type="match status" value="1"/>
</dbReference>
<dbReference type="Gene3D" id="1.25.10.10">
    <property type="entry name" value="Leucine-rich Repeat Variant"/>
    <property type="match status" value="6"/>
</dbReference>
<dbReference type="GO" id="GO:0034198">
    <property type="term" value="P:cellular response to amino acid starvation"/>
    <property type="evidence" value="ECO:0007669"/>
    <property type="project" value="TreeGrafter"/>
</dbReference>
<dbReference type="Pfam" id="PF12074">
    <property type="entry name" value="Gcn1_N"/>
    <property type="match status" value="1"/>
</dbReference>
<dbReference type="InterPro" id="IPR056810">
    <property type="entry name" value="GNC1-like_N"/>
</dbReference>
<comment type="caution">
    <text evidence="6">The sequence shown here is derived from an EMBL/GenBank/DDBJ whole genome shotgun (WGS) entry which is preliminary data.</text>
</comment>
<dbReference type="Pfam" id="PF23271">
    <property type="entry name" value="HEAT_GCN1"/>
    <property type="match status" value="2"/>
</dbReference>
<dbReference type="Pfam" id="PF24916">
    <property type="entry name" value="HEAT_GCN1_fung"/>
    <property type="match status" value="1"/>
</dbReference>
<dbReference type="GO" id="GO:0005829">
    <property type="term" value="C:cytosol"/>
    <property type="evidence" value="ECO:0007669"/>
    <property type="project" value="TreeGrafter"/>
</dbReference>
<reference evidence="6 7" key="1">
    <citation type="submission" date="2015-11" db="EMBL/GenBank/DDBJ databases">
        <title>The genome of Debaryomyces fabryi.</title>
        <authorList>
            <person name="Tafer H."/>
            <person name="Lopandic K."/>
        </authorList>
    </citation>
    <scope>NUCLEOTIDE SEQUENCE [LARGE SCALE GENOMIC DNA]</scope>
    <source>
        <strain evidence="6 7">CBS 789</strain>
    </source>
</reference>
<dbReference type="Proteomes" id="UP000054251">
    <property type="component" value="Unassembled WGS sequence"/>
</dbReference>
<dbReference type="FunFam" id="1.25.10.10:FF:000096">
    <property type="entry name" value="eIF-2-alpha kinase activator gcn1"/>
    <property type="match status" value="1"/>
</dbReference>
<dbReference type="Pfam" id="PF24993">
    <property type="entry name" value="GNC1_N"/>
    <property type="match status" value="1"/>
</dbReference>
<evidence type="ECO:0000256" key="4">
    <source>
        <dbReference type="PROSITE-ProRule" id="PRU00103"/>
    </source>
</evidence>
<dbReference type="RefSeq" id="XP_015468782.1">
    <property type="nucleotide sequence ID" value="XM_015610399.1"/>
</dbReference>
<keyword evidence="7" id="KW-1185">Reference proteome</keyword>
<dbReference type="InterPro" id="IPR022716">
    <property type="entry name" value="Gcn1_N"/>
</dbReference>
<dbReference type="Pfam" id="PF24984">
    <property type="entry name" value="HEAT_EF3_GNC1"/>
    <property type="match status" value="1"/>
</dbReference>
<organism evidence="6 7">
    <name type="scientific">Debaryomyces fabryi</name>
    <dbReference type="NCBI Taxonomy" id="58627"/>
    <lineage>
        <taxon>Eukaryota</taxon>
        <taxon>Fungi</taxon>
        <taxon>Dikarya</taxon>
        <taxon>Ascomycota</taxon>
        <taxon>Saccharomycotina</taxon>
        <taxon>Pichiomycetes</taxon>
        <taxon>Debaryomycetaceae</taxon>
        <taxon>Debaryomyces</taxon>
    </lineage>
</organism>
<dbReference type="GO" id="GO:0030295">
    <property type="term" value="F:protein kinase activator activity"/>
    <property type="evidence" value="ECO:0007669"/>
    <property type="project" value="UniProtKB-ARBA"/>
</dbReference>
<dbReference type="PANTHER" id="PTHR23346:SF7">
    <property type="entry name" value="STALLED RIBOSOME SENSOR GCN1"/>
    <property type="match status" value="1"/>
</dbReference>
<evidence type="ECO:0000313" key="6">
    <source>
        <dbReference type="EMBL" id="KSA02680.1"/>
    </source>
</evidence>
<evidence type="ECO:0000256" key="3">
    <source>
        <dbReference type="ARBA" id="ARBA00072275"/>
    </source>
</evidence>
<feature type="repeat" description="HEAT" evidence="4">
    <location>
        <begin position="1556"/>
        <end position="1593"/>
    </location>
</feature>
<gene>
    <name evidence="6" type="ORF">AC631_01569</name>
</gene>
<feature type="repeat" description="HEAT" evidence="4">
    <location>
        <begin position="1675"/>
        <end position="1713"/>
    </location>
</feature>
<proteinExistence type="inferred from homology"/>
<accession>A0A0V1Q2D2</accession>
<dbReference type="EMBL" id="LMYN01000022">
    <property type="protein sequence ID" value="KSA02680.1"/>
    <property type="molecule type" value="Genomic_DNA"/>
</dbReference>
<name>A0A0V1Q2D2_9ASCO</name>
<feature type="repeat" description="HEAT" evidence="4">
    <location>
        <begin position="1713"/>
        <end position="1752"/>
    </location>
</feature>
<protein>
    <recommendedName>
        <fullName evidence="3">eIF-2-alpha kinase activator GCN1</fullName>
    </recommendedName>
</protein>
<dbReference type="InterPro" id="IPR034085">
    <property type="entry name" value="TOG"/>
</dbReference>
<evidence type="ECO:0000256" key="2">
    <source>
        <dbReference type="ARBA" id="ARBA00022737"/>
    </source>
</evidence>
<dbReference type="PROSITE" id="PS50077">
    <property type="entry name" value="HEAT_REPEAT"/>
    <property type="match status" value="4"/>
</dbReference>
<dbReference type="InterPro" id="IPR057546">
    <property type="entry name" value="HEAT_GCN1"/>
</dbReference>
<dbReference type="Pfam" id="PF24987">
    <property type="entry name" value="HEAT_EF3_N"/>
    <property type="match status" value="1"/>
</dbReference>
<feature type="domain" description="TOG" evidence="5">
    <location>
        <begin position="1373"/>
        <end position="1615"/>
    </location>
</feature>
<keyword evidence="2" id="KW-0677">Repeat</keyword>
<dbReference type="InterPro" id="IPR016024">
    <property type="entry name" value="ARM-type_fold"/>
</dbReference>
<dbReference type="InterPro" id="IPR056809">
    <property type="entry name" value="HEAT_GCN1_fung"/>
</dbReference>
<comment type="similarity">
    <text evidence="1">Belongs to the GCN1 family.</text>
</comment>
<dbReference type="GO" id="GO:1904688">
    <property type="term" value="P:regulation of cytoplasmic translational initiation"/>
    <property type="evidence" value="ECO:0007669"/>
    <property type="project" value="UniProtKB-ARBA"/>
</dbReference>
<sequence length="2737" mass="305420">MTSDTDVTWDQLSNIYEKEIFDSLTSRRIPFLRKIQLLLDTNKITDDKQELLELCQTLLKTYNYYQDVNSRNELLKTLEKIIVFKNELLPIFIKFIYDIAVKEKSMAVTDYLTLLSWINKLSIIIADLGVSKQELIEKVVLSQAYLFKNCVNTILNESNQSFQHRRRINDSVFSSTKYSITHTFVKLDGSTKVIDNYITALISPTNKVSPTVVISYLGVLSDAIVDALPTYPGLLDHFTKSGGSTKSSILDYYTNQVLLNKVPPHDYALKLFGKYIKSCVNEDDFNTVIAPVLDKAILRSSEVSFGHLIPRLFEFLSKDIDLSNTLVNTKLLNNFLNAFKSPKELTRSGAFNSIQFLINNHFWNSSDDTFTKLVDECLKSFKSTSNNESKYLIVKILSMLKFKNKGISLQILNGLLPFVSKDQNEISLTGLINTFTNHYLDIIANNEEISEEDNSKFVNQFKLGLSDKKVQLRRIWYLELGAYVYNTIEIVRNDTFLQLIETLYPILANSIEEAQQAPLPTIANKGISCSYVVIALSSLVKKSNSKVINDEKIFVNSLHNTEKPSILTSSKVITKLSNPSENIWLLRALKESASYIVLLDQEDKDAYGLAWIYLAISKNISYDLRLQCLELMEHCLNENEKEFSDLIINSIYTVLIDSDNQKDQEVFSYNFKFLSPVFSVITQLKNQGVSKANLQKLLVAANHSLIPIRNEWVGLCQRSNIDVGDLVQDNADDIFTSTLEFLKANTFTGFVYKAAIKSMSMISFIKPEIFGAKVSALISSDLDIDKIANIDDQAIKIWQGIDGVLVFDVLNGNSDSKKNDDKNTKDYETRKWEEEMRKELANKNKGKTTKKLTKEEQSLVNEQLNKESNIRKEVQILVNDFHRGIDIVNDLVSNAIQVDNGAAHWYPVAITKILILTESEIIRRLLHDLALESILRLADLISPRLGLLKGFVGVAILRLNKVQGLKENLLEEPILSLTSRILFRIKFLSDQNPLDSLSLSYILPLLTKVLENGKTVAMKNATKQKVTSEFVEEDPEEEQLLLAIEIISSHAEVFEDDTIPRQKILEVLLSLMKLPSKAKLSKECFLAMCQHISVSITETDLRILFDNIISPEVFVRNTILEGIDSEFDLTTEMTYSNELWIAIHDNDPNTAELAKTIWEDNNFKLEQDAPTRLLQYTGNKDSGLRLSIANAIYSSVSELLASNRDIFEDTLNQLIDLYHVKKNPPPPALDRFGLVIKSSFDQRDTWEERSTIALTIKLMSPFFEKHSIEKLFKFLVDEKALGDKEDLVRQELQEAGIEVIKKHGYTNIEVLIPIFEACLAAKDDGSKTQDNIRECVIILYGALARHLDESDSRLNLIVDRLIKTLDTPSEDVQYAISECIAPLVPSFTPKLQHYFDILFEKLFEGKTMASRRGGAYGISGLVKGSGIKSLSTYDIIRNLTDAADDKKNSQRREGVSFAFECLSQSLGKFFEPYVIEILPILLKSLGDQVPEVREATDSAAKQIMKNTTSFGVKKLIPVAISNLDEIAWRSKKGSVELLGSMAYLDPTQLSSSLSTIVPEIVGVLNDTHKEVRKAADQALKRFGEVIRNPEIQAIVPDLINAIGDPTKFTEAALDKLIQTQFVHYIDGPSLALIIHVIHRGMKDRSAATKKKACQIVGNMAILVDSKDLRPYLSALVGELEVAMVDPVPATRSTAARALGSLVEKLGEEQFPDLIPRLLDTLRDETKAGDRLGSAQALSEVICGLGINKLEELLPDILSCASSPRNYIRAGFMPLLLFLPVCFGSQFSPYLNRIIPPILSGLADTDEEIRDTALRAGRLIVKNYAKKAVDLLLPELEIGLSDTNYRIRLSSVELTGDLLFQVTGISGKSELTEEVSEYSGEVNKTLIEVLGQERRDRILSLLFVCRSDVAGIVRSAAVDIWKALVANTPRTVKEILPSLTQIIVRRLASSDEEQRTIAAQTLGEMVRRVGANALAQLLPTLQSSLVSGDNDAKQGICIALSELIKSTQYDGLVEYQNIFISIIRDALVDPATGVREAAAEAFKALQEELGKVVIDEILPYLLNMLESDNTENALLALQDIMATKADVIFPILIPTLLSPPIDAFKARALSSLASVAGPALYKRLSLIINTLVTAVIESKNESEASQDEIKSSFDKILLAIDDDEGVHPLMQQLLSLVKHEDAAKRAVIYERLGSFFTHTNLDYTIYIQDMVSQFILSLGDRSPEVVKGSFDALSALVKRQSKESLERLIKPARQALSITGVRGEELAAFTLPRGPNCILPIFSHGLMYGNSDQREMSALAIADIIDKTPAANLKPFATTITGPLIRVIGERVSSDIKAGILYALTSLLSKIPQFLRPFIPQLQRTFVRSLSDPQNDALRSRAVVALGTLIEHQPRVDSLVTELVTGARNATEQGVKTAMLKGMLEVVSKAGKNMNEASKTSILSLVEDEITLVSDKSAVSYARLIGSLSQILSAEEATVILKSKILEKQNDVNVDNHKFAILAINSFLKDAPHHIFQTGLLDEIVTFIINCSNSSNDYISANATVAIGKLCLLLKETKSPVTSSTIVSENQFEIDDDNIHKLVEQLATNMVKPNSNSPDTRRLSLVIVRTIARFKYQELVKPFYDLLVPSVFTCVRDTIIPIKLAAEKAYIAVFNLVDDEQMNDFNEWFNSKQSNISGVVGISIIPRSIGDYTKRVATRLAGVERERIEAGGDEETLYSDRIEDESEVWAIGGVDLSK</sequence>
<dbReference type="GeneID" id="26838578"/>
<dbReference type="Pfam" id="PF25801">
    <property type="entry name" value="HEAT_GCN1_C_2"/>
    <property type="match status" value="1"/>
</dbReference>
<dbReference type="SUPFAM" id="SSF48371">
    <property type="entry name" value="ARM repeat"/>
    <property type="match status" value="4"/>
</dbReference>
<evidence type="ECO:0000259" key="5">
    <source>
        <dbReference type="SMART" id="SM01349"/>
    </source>
</evidence>
<dbReference type="InterPro" id="IPR021133">
    <property type="entry name" value="HEAT_type_2"/>
</dbReference>
<dbReference type="OrthoDB" id="5148094at2759"/>
<dbReference type="PANTHER" id="PTHR23346">
    <property type="entry name" value="TRANSLATIONAL ACTIVATOR GCN1-RELATED"/>
    <property type="match status" value="1"/>
</dbReference>
<dbReference type="SMART" id="SM01349">
    <property type="entry name" value="TOG"/>
    <property type="match status" value="1"/>
</dbReference>
<feature type="repeat" description="HEAT" evidence="4">
    <location>
        <begin position="2018"/>
        <end position="2055"/>
    </location>
</feature>